<feature type="compositionally biased region" description="Polar residues" evidence="1">
    <location>
        <begin position="237"/>
        <end position="252"/>
    </location>
</feature>
<keyword evidence="2" id="KW-1133">Transmembrane helix</keyword>
<evidence type="ECO:0000313" key="3">
    <source>
        <dbReference type="EMBL" id="CAD8195947.1"/>
    </source>
</evidence>
<feature type="region of interest" description="Disordered" evidence="1">
    <location>
        <begin position="218"/>
        <end position="270"/>
    </location>
</feature>
<proteinExistence type="predicted"/>
<keyword evidence="4" id="KW-1185">Reference proteome</keyword>
<name>A0A8S1X4G2_PAROT</name>
<evidence type="ECO:0000256" key="1">
    <source>
        <dbReference type="SAM" id="MobiDB-lite"/>
    </source>
</evidence>
<evidence type="ECO:0000313" key="4">
    <source>
        <dbReference type="Proteomes" id="UP000683925"/>
    </source>
</evidence>
<protein>
    <submittedName>
        <fullName evidence="3">Uncharacterized protein</fullName>
    </submittedName>
</protein>
<dbReference type="EMBL" id="CAJJDP010000110">
    <property type="protein sequence ID" value="CAD8195947.1"/>
    <property type="molecule type" value="Genomic_DNA"/>
</dbReference>
<reference evidence="3" key="1">
    <citation type="submission" date="2021-01" db="EMBL/GenBank/DDBJ databases">
        <authorList>
            <consortium name="Genoscope - CEA"/>
            <person name="William W."/>
        </authorList>
    </citation>
    <scope>NUCLEOTIDE SEQUENCE</scope>
</reference>
<comment type="caution">
    <text evidence="3">The sequence shown here is derived from an EMBL/GenBank/DDBJ whole genome shotgun (WGS) entry which is preliminary data.</text>
</comment>
<feature type="transmembrane region" description="Helical" evidence="2">
    <location>
        <begin position="60"/>
        <end position="78"/>
    </location>
</feature>
<dbReference type="OrthoDB" id="309257at2759"/>
<keyword evidence="2" id="KW-0472">Membrane</keyword>
<organism evidence="3 4">
    <name type="scientific">Paramecium octaurelia</name>
    <dbReference type="NCBI Taxonomy" id="43137"/>
    <lineage>
        <taxon>Eukaryota</taxon>
        <taxon>Sar</taxon>
        <taxon>Alveolata</taxon>
        <taxon>Ciliophora</taxon>
        <taxon>Intramacronucleata</taxon>
        <taxon>Oligohymenophorea</taxon>
        <taxon>Peniculida</taxon>
        <taxon>Parameciidae</taxon>
        <taxon>Paramecium</taxon>
    </lineage>
</organism>
<evidence type="ECO:0000256" key="2">
    <source>
        <dbReference type="SAM" id="Phobius"/>
    </source>
</evidence>
<accession>A0A8S1X4G2</accession>
<keyword evidence="2" id="KW-0812">Transmembrane</keyword>
<dbReference type="Proteomes" id="UP000683925">
    <property type="component" value="Unassembled WGS sequence"/>
</dbReference>
<feature type="compositionally biased region" description="Basic residues" evidence="1">
    <location>
        <begin position="260"/>
        <end position="270"/>
    </location>
</feature>
<gene>
    <name evidence="3" type="ORF">POCTA_138.1.T1100128</name>
</gene>
<sequence length="270" mass="31524">MMIFAQSRQVSKIDYQIKNLEAINSKFKHTQLVLYIRNNQKLQEKELIYHYQRPKCRFSCLIKFTSLVFVFIIQIVALSPQSESQQIITGYLCQAVLKLRDRNNLQQAIELVGTSNAIPICVLIAEIITTNSPGLSQITYFQKDNKTQDQQSSQIGIRIKLTYQPTESEMREPGFQQRKVDPLKQHNWDDLYKFILLYSKDLSMIKNHEIIRLLSDEKQMDQRSSYSSRHQSESHITKNNCDPNSFVYTSNHGTDDANRSKIKTRGQKRL</sequence>
<dbReference type="OMA" id="DPLKQHN"/>
<dbReference type="AlphaFoldDB" id="A0A8S1X4G2"/>